<name>A0ABU4NRM5_9ACTN</name>
<gene>
    <name evidence="3" type="ORF">PV662_37455</name>
</gene>
<reference evidence="3 4" key="1">
    <citation type="journal article" date="2023" name="Microb. Genom.">
        <title>Mesoterricola silvestris gen. nov., sp. nov., Mesoterricola sediminis sp. nov., Geothrix oryzae sp. nov., Geothrix edaphica sp. nov., Geothrix rubra sp. nov., and Geothrix limicola sp. nov., six novel members of Acidobacteriota isolated from soils.</title>
        <authorList>
            <person name="Weisberg A.J."/>
            <person name="Pearce E."/>
            <person name="Kramer C.G."/>
            <person name="Chang J.H."/>
            <person name="Clarke C.R."/>
        </authorList>
    </citation>
    <scope>NUCLEOTIDE SEQUENCE [LARGE SCALE GENOMIC DNA]</scope>
    <source>
        <strain evidence="3 4">ID09-01A</strain>
    </source>
</reference>
<dbReference type="RefSeq" id="WP_319063409.1">
    <property type="nucleotide sequence ID" value="NZ_JARAYT010000010.1"/>
</dbReference>
<keyword evidence="4" id="KW-1185">Reference proteome</keyword>
<dbReference type="Proteomes" id="UP001271274">
    <property type="component" value="Unassembled WGS sequence"/>
</dbReference>
<dbReference type="EMBL" id="JARAYU010000018">
    <property type="protein sequence ID" value="MDX3705337.1"/>
    <property type="molecule type" value="Genomic_DNA"/>
</dbReference>
<evidence type="ECO:0000256" key="1">
    <source>
        <dbReference type="SAM" id="MobiDB-lite"/>
    </source>
</evidence>
<accession>A0ABU4NRM5</accession>
<organism evidence="3 4">
    <name type="scientific">Streptomyces europaeiscabiei</name>
    <dbReference type="NCBI Taxonomy" id="146819"/>
    <lineage>
        <taxon>Bacteria</taxon>
        <taxon>Bacillati</taxon>
        <taxon>Actinomycetota</taxon>
        <taxon>Actinomycetes</taxon>
        <taxon>Kitasatosporales</taxon>
        <taxon>Streptomycetaceae</taxon>
        <taxon>Streptomyces</taxon>
    </lineage>
</organism>
<protein>
    <recommendedName>
        <fullName evidence="2">DUF7848 domain-containing protein</fullName>
    </recommendedName>
</protein>
<evidence type="ECO:0000259" key="2">
    <source>
        <dbReference type="Pfam" id="PF25232"/>
    </source>
</evidence>
<feature type="domain" description="DUF7848" evidence="2">
    <location>
        <begin position="1"/>
        <end position="77"/>
    </location>
</feature>
<dbReference type="Pfam" id="PF25232">
    <property type="entry name" value="DUF7848"/>
    <property type="match status" value="1"/>
</dbReference>
<feature type="region of interest" description="Disordered" evidence="1">
    <location>
        <begin position="75"/>
        <end position="96"/>
    </location>
</feature>
<sequence length="96" mass="10585">MTRSIIKAAEWALGPETAQGATQGIYSAECLTCGAQAQPTDNERLPVEVWALKHTGLNPTHRQFKATAETFWRVTPTGDNPYRESAAESRPQKVRS</sequence>
<comment type="caution">
    <text evidence="3">The sequence shown here is derived from an EMBL/GenBank/DDBJ whole genome shotgun (WGS) entry which is preliminary data.</text>
</comment>
<feature type="compositionally biased region" description="Basic and acidic residues" evidence="1">
    <location>
        <begin position="81"/>
        <end position="96"/>
    </location>
</feature>
<evidence type="ECO:0000313" key="4">
    <source>
        <dbReference type="Proteomes" id="UP001271274"/>
    </source>
</evidence>
<proteinExistence type="predicted"/>
<dbReference type="InterPro" id="IPR057170">
    <property type="entry name" value="DUF7848"/>
</dbReference>
<evidence type="ECO:0000313" key="3">
    <source>
        <dbReference type="EMBL" id="MDX3705337.1"/>
    </source>
</evidence>